<name>A0ACB9UFL0_9CETA</name>
<protein>
    <submittedName>
        <fullName evidence="1">Uncharacterized protein</fullName>
    </submittedName>
</protein>
<accession>A0ACB9UFL0</accession>
<proteinExistence type="predicted"/>
<organism evidence="1 2">
    <name type="scientific">Ovis ammon polii x Ovis aries</name>
    <dbReference type="NCBI Taxonomy" id="2918886"/>
    <lineage>
        <taxon>Eukaryota</taxon>
        <taxon>Metazoa</taxon>
        <taxon>Chordata</taxon>
        <taxon>Craniata</taxon>
        <taxon>Vertebrata</taxon>
        <taxon>Euteleostomi</taxon>
        <taxon>Mammalia</taxon>
        <taxon>Eutheria</taxon>
        <taxon>Laurasiatheria</taxon>
        <taxon>Artiodactyla</taxon>
        <taxon>Ruminantia</taxon>
        <taxon>Pecora</taxon>
        <taxon>Bovidae</taxon>
        <taxon>Caprinae</taxon>
        <taxon>Ovis</taxon>
    </lineage>
</organism>
<sequence length="528" mass="57112">MAESWLRLSGVGAAEEPGPEGGLEEPDALDDSLTSLQWLQEFSILNAKAPALPSGGTDPHGYHQVPGSAAPGSPLAADPACLGQPHTPGKPTSSCTSRSAPPGLQAPPPDDVDYATNPHVKPPYSYATLICMAMQASKATKITLSAIYKWITDNFCYFRHADPTWQNSIRHNLSLNKCFIKVPREKDEPGKGGFWRIDPQYAERLLSGAFKKRRLPPVHIHPAFARQAAQEPSAAPWAGPLTVNTEAQQLLREFEEATGEAGWGAGEGRLGHKRKQPLPKRVAKVPRPPSTLLLTQEEQGELEPLKGNFDWEAIFDAGTLGGELGSLETLELSPPLSPASHGDVDLTVHGRHIDCPATWGASVEQAADSLDFDETFLATSFLQHPWDESGSSCLPPEPLFEAGDATLATDLHDWASVGAFLWVPPELGIELMSPALAGRFYTTEPPEKPGSPLLRRCSEGRTAGSETQTLFPLEGSSSLSSQECKRSRKWGSLAPCPWPTPPTAPRPFEAAVDCRQRSQRCCLPRELS</sequence>
<evidence type="ECO:0000313" key="2">
    <source>
        <dbReference type="Proteomes" id="UP001057279"/>
    </source>
</evidence>
<evidence type="ECO:0000313" key="1">
    <source>
        <dbReference type="EMBL" id="KAI4566941.1"/>
    </source>
</evidence>
<gene>
    <name evidence="1" type="ORF">MJG53_015618</name>
</gene>
<reference evidence="1" key="1">
    <citation type="submission" date="2022-03" db="EMBL/GenBank/DDBJ databases">
        <title>Genomic analyses of argali, domestic sheep and their hybrids provide insights into chromosomal evolution, heterosis and genetic basis of agronomic traits.</title>
        <authorList>
            <person name="Li M."/>
        </authorList>
    </citation>
    <scope>NUCLEOTIDE SEQUENCE</scope>
    <source>
        <strain evidence="1">F1 hybrid</strain>
    </source>
</reference>
<dbReference type="Proteomes" id="UP001057279">
    <property type="component" value="Linkage Group LG18"/>
</dbReference>
<keyword evidence="2" id="KW-1185">Reference proteome</keyword>
<comment type="caution">
    <text evidence="1">The sequence shown here is derived from an EMBL/GenBank/DDBJ whole genome shotgun (WGS) entry which is preliminary data.</text>
</comment>
<dbReference type="EMBL" id="CM043043">
    <property type="protein sequence ID" value="KAI4566941.1"/>
    <property type="molecule type" value="Genomic_DNA"/>
</dbReference>